<protein>
    <submittedName>
        <fullName evidence="1">Uncharacterized protein</fullName>
    </submittedName>
</protein>
<comment type="caution">
    <text evidence="1">The sequence shown here is derived from an EMBL/GenBank/DDBJ whole genome shotgun (WGS) entry which is preliminary data.</text>
</comment>
<dbReference type="Proteomes" id="UP000005326">
    <property type="component" value="Unassembled WGS sequence"/>
</dbReference>
<name>B0MPT9_9FIRM</name>
<evidence type="ECO:0000313" key="2">
    <source>
        <dbReference type="Proteomes" id="UP000005326"/>
    </source>
</evidence>
<dbReference type="EMBL" id="ABCA03000050">
    <property type="protein sequence ID" value="EDS00217.1"/>
    <property type="molecule type" value="Genomic_DNA"/>
</dbReference>
<proteinExistence type="predicted"/>
<sequence>MKCPTAAQIRSAGTVALFTRAWIEIVKMSSSVYFLCCRPLHEGVD</sequence>
<reference evidence="1" key="2">
    <citation type="submission" date="2014-06" db="EMBL/GenBank/DDBJ databases">
        <title>Draft genome sequence of Eubacterium siraeum (DSM 15702).</title>
        <authorList>
            <person name="Sudarsanam P."/>
            <person name="Ley R."/>
            <person name="Guruge J."/>
            <person name="Turnbaugh P.J."/>
            <person name="Mahowald M."/>
            <person name="Liep D."/>
            <person name="Gordon J."/>
        </authorList>
    </citation>
    <scope>NUCLEOTIDE SEQUENCE</scope>
    <source>
        <strain evidence="1">DSM 15702</strain>
    </source>
</reference>
<dbReference type="AlphaFoldDB" id="B0MPT9"/>
<keyword evidence="2" id="KW-1185">Reference proteome</keyword>
<accession>B0MPT9</accession>
<reference evidence="1" key="1">
    <citation type="submission" date="2007-10" db="EMBL/GenBank/DDBJ databases">
        <authorList>
            <person name="Fulton L."/>
            <person name="Clifton S."/>
            <person name="Fulton B."/>
            <person name="Xu J."/>
            <person name="Minx P."/>
            <person name="Pepin K.H."/>
            <person name="Johnson M."/>
            <person name="Thiruvilangam P."/>
            <person name="Bhonagiri V."/>
            <person name="Nash W.E."/>
            <person name="Mardis E.R."/>
            <person name="Wilson R.K."/>
        </authorList>
    </citation>
    <scope>NUCLEOTIDE SEQUENCE [LARGE SCALE GENOMIC DNA]</scope>
    <source>
        <strain evidence="1">DSM 15702</strain>
    </source>
</reference>
<gene>
    <name evidence="1" type="ORF">EUBSIR_01892</name>
</gene>
<evidence type="ECO:0000313" key="1">
    <source>
        <dbReference type="EMBL" id="EDS00217.1"/>
    </source>
</evidence>
<organism evidence="1 2">
    <name type="scientific">[Eubacterium] siraeum DSM 15702</name>
    <dbReference type="NCBI Taxonomy" id="428128"/>
    <lineage>
        <taxon>Bacteria</taxon>
        <taxon>Bacillati</taxon>
        <taxon>Bacillota</taxon>
        <taxon>Clostridia</taxon>
        <taxon>Eubacteriales</taxon>
        <taxon>Oscillospiraceae</taxon>
        <taxon>Oscillospiraceae incertae sedis</taxon>
    </lineage>
</organism>